<gene>
    <name evidence="3" type="ORF">PRK78_003568</name>
</gene>
<feature type="region of interest" description="Disordered" evidence="2">
    <location>
        <begin position="1"/>
        <end position="33"/>
    </location>
</feature>
<feature type="compositionally biased region" description="Basic and acidic residues" evidence="2">
    <location>
        <begin position="11"/>
        <end position="23"/>
    </location>
</feature>
<feature type="compositionally biased region" description="Low complexity" evidence="2">
    <location>
        <begin position="532"/>
        <end position="546"/>
    </location>
</feature>
<feature type="compositionally biased region" description="Basic and acidic residues" evidence="2">
    <location>
        <begin position="600"/>
        <end position="618"/>
    </location>
</feature>
<keyword evidence="1" id="KW-0175">Coiled coil</keyword>
<evidence type="ECO:0000256" key="1">
    <source>
        <dbReference type="SAM" id="Coils"/>
    </source>
</evidence>
<keyword evidence="4" id="KW-1185">Reference proteome</keyword>
<accession>A0AAF0DIG5</accession>
<evidence type="ECO:0000313" key="3">
    <source>
        <dbReference type="EMBL" id="WEW58101.1"/>
    </source>
</evidence>
<evidence type="ECO:0000313" key="4">
    <source>
        <dbReference type="Proteomes" id="UP001219355"/>
    </source>
</evidence>
<evidence type="ECO:0000256" key="2">
    <source>
        <dbReference type="SAM" id="MobiDB-lite"/>
    </source>
</evidence>
<feature type="compositionally biased region" description="Polar residues" evidence="2">
    <location>
        <begin position="547"/>
        <end position="557"/>
    </location>
</feature>
<feature type="region of interest" description="Disordered" evidence="2">
    <location>
        <begin position="78"/>
        <end position="114"/>
    </location>
</feature>
<feature type="compositionally biased region" description="Basic and acidic residues" evidence="2">
    <location>
        <begin position="499"/>
        <end position="511"/>
    </location>
</feature>
<feature type="compositionally biased region" description="Polar residues" evidence="2">
    <location>
        <begin position="471"/>
        <end position="481"/>
    </location>
</feature>
<dbReference type="EMBL" id="CP120628">
    <property type="protein sequence ID" value="WEW58101.1"/>
    <property type="molecule type" value="Genomic_DNA"/>
</dbReference>
<dbReference type="AlphaFoldDB" id="A0AAF0DIG5"/>
<feature type="compositionally biased region" description="Low complexity" evidence="2">
    <location>
        <begin position="452"/>
        <end position="469"/>
    </location>
</feature>
<reference evidence="3" key="1">
    <citation type="submission" date="2023-03" db="EMBL/GenBank/DDBJ databases">
        <title>Emydomyces testavorans Genome Sequence.</title>
        <authorList>
            <person name="Hoyer L."/>
        </authorList>
    </citation>
    <scope>NUCLEOTIDE SEQUENCE</scope>
    <source>
        <strain evidence="3">16-2883</strain>
    </source>
</reference>
<feature type="region of interest" description="Disordered" evidence="2">
    <location>
        <begin position="452"/>
        <end position="674"/>
    </location>
</feature>
<organism evidence="3 4">
    <name type="scientific">Emydomyces testavorans</name>
    <dbReference type="NCBI Taxonomy" id="2070801"/>
    <lineage>
        <taxon>Eukaryota</taxon>
        <taxon>Fungi</taxon>
        <taxon>Dikarya</taxon>
        <taxon>Ascomycota</taxon>
        <taxon>Pezizomycotina</taxon>
        <taxon>Eurotiomycetes</taxon>
        <taxon>Eurotiomycetidae</taxon>
        <taxon>Onygenales</taxon>
        <taxon>Nannizziopsiaceae</taxon>
        <taxon>Emydomyces</taxon>
    </lineage>
</organism>
<feature type="coiled-coil region" evidence="1">
    <location>
        <begin position="333"/>
        <end position="367"/>
    </location>
</feature>
<feature type="compositionally biased region" description="Pro residues" evidence="2">
    <location>
        <begin position="632"/>
        <end position="647"/>
    </location>
</feature>
<protein>
    <submittedName>
        <fullName evidence="3">Uncharacterized protein</fullName>
    </submittedName>
</protein>
<proteinExistence type="predicted"/>
<dbReference type="Proteomes" id="UP001219355">
    <property type="component" value="Chromosome 2"/>
</dbReference>
<feature type="compositionally biased region" description="Polar residues" evidence="2">
    <location>
        <begin position="580"/>
        <end position="598"/>
    </location>
</feature>
<sequence>MSDAEAAGSDGGKEPNTREDSHEVNASGQKVPAVKDKHCRYCHQLFTSSSLGRHLDQYLFKKKPDGIHDVEEIRRLRSGITRRTARSSNKQASPDAAGTKATPDPHTIPPLQLNPKGMGKGFRVFLNQPSWQATGVINDIPNSTPVSQLKIPATPLERLNQLTDSNPETARALELALREVLDSIKAATSRKPPRLSPFDFDLQSQTFPALCLQALPPPPSLFSTHPFPSPNCFPIEPPTPNQRDIVHQALRAQIQQWKSKQLNAALSTTQNSSQVSSVYNAGSPSSDAEMVERTSQQHEEMMIRHLDLSLRHWMALPPHEQRNLWQLEITRAFVRETDKRKMLEEQLERTQQEANQLRAQVEKLTSCQWPREFAIFPPNLLPLSPDVARELDEKESGMNSVESSRWDFDNVVARWKRVVMHDKSMGRSGVGAYMDPITERQYAASATKNLLQKLPNSNNNPNANSNRLNIPSPSQHSNPVSPESIAPDRQPNSSSAPYEARDFNDVNDRYRSGKRQRTGNHQPRLSYPGDESSTQTPPNSSNTTTTLRSASGSSAHLSQPLAYPYSAASPLLPPNRAGRDTTQYSSYNHRPVNVSSDSHIGPDQRSHLDQRSPAEQEASKVMVSMHHDQVPQHPPAPLPPPPPPQQPHHPYADSNTRATPMGVNVFSRHQRNVP</sequence>
<name>A0AAF0DIG5_9EURO</name>